<name>R4Z192_9ACTN</name>
<evidence type="ECO:0000256" key="5">
    <source>
        <dbReference type="ARBA" id="ARBA00022692"/>
    </source>
</evidence>
<comment type="subcellular location">
    <subcellularLocation>
        <location evidence="15">Cell membrane</location>
        <topology evidence="15">Multi-pass membrane protein</topology>
        <orientation evidence="15">Cytoplasmic side</orientation>
    </subcellularLocation>
    <subcellularLocation>
        <location evidence="1">Membrane</location>
    </subcellularLocation>
</comment>
<dbReference type="SUPFAM" id="SSF52540">
    <property type="entry name" value="P-loop containing nucleoside triphosphate hydrolases"/>
    <property type="match status" value="1"/>
</dbReference>
<dbReference type="FunFam" id="1.20.58.760:FF:000001">
    <property type="entry name" value="ATP-dependent zinc metalloprotease FtsH"/>
    <property type="match status" value="1"/>
</dbReference>
<dbReference type="GO" id="GO:0030163">
    <property type="term" value="P:protein catabolic process"/>
    <property type="evidence" value="ECO:0007669"/>
    <property type="project" value="UniProtKB-UniRule"/>
</dbReference>
<dbReference type="InterPro" id="IPR011546">
    <property type="entry name" value="Pept_M41_FtsH_extracell"/>
</dbReference>
<feature type="binding site" evidence="15">
    <location>
        <begin position="198"/>
        <end position="205"/>
    </location>
    <ligand>
        <name>ATP</name>
        <dbReference type="ChEBI" id="CHEBI:30616"/>
    </ligand>
</feature>
<evidence type="ECO:0000256" key="10">
    <source>
        <dbReference type="ARBA" id="ARBA00022840"/>
    </source>
</evidence>
<keyword evidence="3 15" id="KW-1003">Cell membrane</keyword>
<feature type="binding site" evidence="15">
    <location>
        <position position="424"/>
    </location>
    <ligand>
        <name>Zn(2+)</name>
        <dbReference type="ChEBI" id="CHEBI:29105"/>
        <note>catalytic</note>
    </ligand>
</feature>
<dbReference type="InterPro" id="IPR005936">
    <property type="entry name" value="FtsH"/>
</dbReference>
<dbReference type="InterPro" id="IPR003959">
    <property type="entry name" value="ATPase_AAA_core"/>
</dbReference>
<accession>R4Z192</accession>
<dbReference type="GO" id="GO:0016887">
    <property type="term" value="F:ATP hydrolysis activity"/>
    <property type="evidence" value="ECO:0007669"/>
    <property type="project" value="UniProtKB-UniRule"/>
</dbReference>
<dbReference type="HOGENOM" id="CLU_000688_16_2_11"/>
<dbReference type="InterPro" id="IPR003960">
    <property type="entry name" value="ATPase_AAA_CS"/>
</dbReference>
<evidence type="ECO:0000256" key="4">
    <source>
        <dbReference type="ARBA" id="ARBA00022670"/>
    </source>
</evidence>
<dbReference type="CDD" id="cd19501">
    <property type="entry name" value="RecA-like_FtsH"/>
    <property type="match status" value="1"/>
</dbReference>
<dbReference type="Pfam" id="PF17862">
    <property type="entry name" value="AAA_lid_3"/>
    <property type="match status" value="1"/>
</dbReference>
<dbReference type="GO" id="GO:0004176">
    <property type="term" value="F:ATP-dependent peptidase activity"/>
    <property type="evidence" value="ECO:0007669"/>
    <property type="project" value="InterPro"/>
</dbReference>
<feature type="binding site" evidence="15">
    <location>
        <position position="496"/>
    </location>
    <ligand>
        <name>Zn(2+)</name>
        <dbReference type="ChEBI" id="CHEBI:29105"/>
        <note>catalytic</note>
    </ligand>
</feature>
<dbReference type="GO" id="GO:0008270">
    <property type="term" value="F:zinc ion binding"/>
    <property type="evidence" value="ECO:0007669"/>
    <property type="project" value="UniProtKB-UniRule"/>
</dbReference>
<feature type="transmembrane region" description="Helical" evidence="15">
    <location>
        <begin position="12"/>
        <end position="31"/>
    </location>
</feature>
<dbReference type="MEROPS" id="M41.021"/>
<evidence type="ECO:0000313" key="20">
    <source>
        <dbReference type="Proteomes" id="UP000018291"/>
    </source>
</evidence>
<feature type="active site" evidence="15">
    <location>
        <position position="421"/>
    </location>
</feature>
<dbReference type="Pfam" id="PF06480">
    <property type="entry name" value="FtsH_ext"/>
    <property type="match status" value="1"/>
</dbReference>
<dbReference type="PANTHER" id="PTHR23076:SF97">
    <property type="entry name" value="ATP-DEPENDENT ZINC METALLOPROTEASE YME1L1"/>
    <property type="match status" value="1"/>
</dbReference>
<keyword evidence="5 15" id="KW-0812">Transmembrane</keyword>
<evidence type="ECO:0000256" key="11">
    <source>
        <dbReference type="ARBA" id="ARBA00022989"/>
    </source>
</evidence>
<dbReference type="InterPro" id="IPR041569">
    <property type="entry name" value="AAA_lid_3"/>
</dbReference>
<protein>
    <recommendedName>
        <fullName evidence="15">ATP-dependent zinc metalloprotease FtsH</fullName>
        <ecNumber evidence="15">3.4.24.-</ecNumber>
    </recommendedName>
</protein>
<dbReference type="InterPro" id="IPR003593">
    <property type="entry name" value="AAA+_ATPase"/>
</dbReference>
<dbReference type="EMBL" id="CANL01000003">
    <property type="protein sequence ID" value="CCM62357.1"/>
    <property type="molecule type" value="Genomic_DNA"/>
</dbReference>
<dbReference type="NCBIfam" id="TIGR01241">
    <property type="entry name" value="FtsH_fam"/>
    <property type="match status" value="1"/>
</dbReference>
<evidence type="ECO:0000256" key="8">
    <source>
        <dbReference type="ARBA" id="ARBA00022801"/>
    </source>
</evidence>
<dbReference type="PROSITE" id="PS00674">
    <property type="entry name" value="AAA"/>
    <property type="match status" value="1"/>
</dbReference>
<evidence type="ECO:0000256" key="9">
    <source>
        <dbReference type="ARBA" id="ARBA00022833"/>
    </source>
</evidence>
<feature type="binding site" evidence="15">
    <location>
        <position position="420"/>
    </location>
    <ligand>
        <name>Zn(2+)</name>
        <dbReference type="ChEBI" id="CHEBI:29105"/>
        <note>catalytic</note>
    </ligand>
</feature>
<keyword evidence="11 15" id="KW-1133">Transmembrane helix</keyword>
<dbReference type="Gene3D" id="3.40.50.300">
    <property type="entry name" value="P-loop containing nucleotide triphosphate hydrolases"/>
    <property type="match status" value="1"/>
</dbReference>
<dbReference type="STRING" id="1229780.BN381_110023"/>
<dbReference type="SUPFAM" id="SSF140990">
    <property type="entry name" value="FtsH protease domain-like"/>
    <property type="match status" value="1"/>
</dbReference>
<dbReference type="PANTHER" id="PTHR23076">
    <property type="entry name" value="METALLOPROTEASE M41 FTSH"/>
    <property type="match status" value="1"/>
</dbReference>
<dbReference type="GO" id="GO:0005524">
    <property type="term" value="F:ATP binding"/>
    <property type="evidence" value="ECO:0007669"/>
    <property type="project" value="UniProtKB-UniRule"/>
</dbReference>
<feature type="domain" description="AAA+ ATPase" evidence="18">
    <location>
        <begin position="190"/>
        <end position="329"/>
    </location>
</feature>
<evidence type="ECO:0000256" key="17">
    <source>
        <dbReference type="SAM" id="MobiDB-lite"/>
    </source>
</evidence>
<keyword evidence="4 15" id="KW-0645">Protease</keyword>
<keyword evidence="12 15" id="KW-0482">Metalloprotease</keyword>
<evidence type="ECO:0000256" key="14">
    <source>
        <dbReference type="ARBA" id="ARBA00061570"/>
    </source>
</evidence>
<dbReference type="FunFam" id="3.40.50.300:FF:000001">
    <property type="entry name" value="ATP-dependent zinc metalloprotease FtsH"/>
    <property type="match status" value="1"/>
</dbReference>
<evidence type="ECO:0000256" key="1">
    <source>
        <dbReference type="ARBA" id="ARBA00004370"/>
    </source>
</evidence>
<comment type="caution">
    <text evidence="19">The sequence shown here is derived from an EMBL/GenBank/DDBJ whole genome shotgun (WGS) entry which is preliminary data.</text>
</comment>
<comment type="subunit">
    <text evidence="15">Homohexamer.</text>
</comment>
<dbReference type="Gene3D" id="1.10.8.60">
    <property type="match status" value="1"/>
</dbReference>
<dbReference type="InterPro" id="IPR000642">
    <property type="entry name" value="Peptidase_M41"/>
</dbReference>
<comment type="similarity">
    <text evidence="2 15">In the C-terminal section; belongs to the peptidase M41 family.</text>
</comment>
<comment type="function">
    <text evidence="15">Acts as a processive, ATP-dependent zinc metallopeptidase for both cytoplasmic and membrane proteins. Plays a role in the quality control of integral membrane proteins.</text>
</comment>
<comment type="similarity">
    <text evidence="14 15">In the central section; belongs to the AAA ATPase family.</text>
</comment>
<evidence type="ECO:0000256" key="12">
    <source>
        <dbReference type="ARBA" id="ARBA00023049"/>
    </source>
</evidence>
<reference evidence="19 20" key="1">
    <citation type="journal article" date="2013" name="ISME J.">
        <title>Metabolic model for the filamentous 'Candidatus Microthrix parvicella' based on genomic and metagenomic analyses.</title>
        <authorList>
            <person name="Jon McIlroy S."/>
            <person name="Kristiansen R."/>
            <person name="Albertsen M."/>
            <person name="Michael Karst S."/>
            <person name="Rossetti S."/>
            <person name="Lund Nielsen J."/>
            <person name="Tandoi V."/>
            <person name="James Seviour R."/>
            <person name="Nielsen P.H."/>
        </authorList>
    </citation>
    <scope>NUCLEOTIDE SEQUENCE [LARGE SCALE GENOMIC DNA]</scope>
    <source>
        <strain evidence="19 20">RN1</strain>
    </source>
</reference>
<proteinExistence type="inferred from homology"/>
<evidence type="ECO:0000256" key="6">
    <source>
        <dbReference type="ARBA" id="ARBA00022723"/>
    </source>
</evidence>
<sequence>MPAKKRRQQLIVAAGVVVVALVVTLVLIRLLGSDPKELRYDQLIDRVDSGDVEEATLHSAQGQVTGKLEDGTEFTASVTTEGSDDLARLISRSGAELKVDTAKSSWWEDLLLNVGPTVLVLGAFLYFMMNMQGGGIGGLRIGRSGSKTRTVDSQVTFADVAGADEAVAELSEIRDFLSDPDRFAAMGARIPKGVLLFGPPGTGKTLLARAVAGEAGVPFMSLSGSDFVEMFVGVGASRVRDLFKQAKADAPAIIFVDEIDAVGRHRGAGVGGGHDEREQTLNQLLVEMDGFDPTTGVILMAATNRPDILDPALLRPGRFDRQVVVDLPDLAGRLAILKVHTKGKPFADGVNLEVLARRTPGFTGADLANVVNEAAILTTREGRNEVSEADLTEAIDRVMAGPARHSRVMSEADKLTIAYHEAGHAVLGRVLDHTDPVHRVSIVARGQALGWTLSLPEEDRYLTSRAQLNDRMVMTLGGRVAEELVFGEITTGAADDIEQVTDLARRMVTEFGMSERLGPLHFGSDEPQVAGRDPHGVKLSDEVAAQVDAEISRMVTEASHRATELLGVHRGMLDRLAKRLVEQETVTGEELDGLLKDPLNNESVTDQPGGTP</sequence>
<keyword evidence="6 15" id="KW-0479">Metal-binding</keyword>
<dbReference type="InterPro" id="IPR027417">
    <property type="entry name" value="P-loop_NTPase"/>
</dbReference>
<evidence type="ECO:0000256" key="15">
    <source>
        <dbReference type="HAMAP-Rule" id="MF_01458"/>
    </source>
</evidence>
<feature type="transmembrane region" description="Helical" evidence="15">
    <location>
        <begin position="110"/>
        <end position="129"/>
    </location>
</feature>
<gene>
    <name evidence="15 19" type="primary">ftsH</name>
    <name evidence="19" type="ORF">BN381_110023</name>
</gene>
<dbReference type="InterPro" id="IPR037219">
    <property type="entry name" value="Peptidase_M41-like"/>
</dbReference>
<dbReference type="GO" id="GO:0004222">
    <property type="term" value="F:metalloendopeptidase activity"/>
    <property type="evidence" value="ECO:0007669"/>
    <property type="project" value="InterPro"/>
</dbReference>
<evidence type="ECO:0000256" key="3">
    <source>
        <dbReference type="ARBA" id="ARBA00022475"/>
    </source>
</evidence>
<feature type="compositionally biased region" description="Polar residues" evidence="17">
    <location>
        <begin position="600"/>
        <end position="612"/>
    </location>
</feature>
<evidence type="ECO:0000256" key="7">
    <source>
        <dbReference type="ARBA" id="ARBA00022741"/>
    </source>
</evidence>
<keyword evidence="20" id="KW-1185">Reference proteome</keyword>
<dbReference type="RefSeq" id="WP_012223702.1">
    <property type="nucleotide sequence ID" value="NZ_HG422565.1"/>
</dbReference>
<dbReference type="Pfam" id="PF00004">
    <property type="entry name" value="AAA"/>
    <property type="match status" value="1"/>
</dbReference>
<dbReference type="Pfam" id="PF01434">
    <property type="entry name" value="Peptidase_M41"/>
    <property type="match status" value="1"/>
</dbReference>
<dbReference type="EC" id="3.4.24.-" evidence="15"/>
<dbReference type="Gene3D" id="1.20.58.760">
    <property type="entry name" value="Peptidase M41"/>
    <property type="match status" value="1"/>
</dbReference>
<comment type="similarity">
    <text evidence="16">Belongs to the AAA ATPase family.</text>
</comment>
<keyword evidence="9 15" id="KW-0862">Zinc</keyword>
<evidence type="ECO:0000313" key="19">
    <source>
        <dbReference type="EMBL" id="CCM62357.1"/>
    </source>
</evidence>
<evidence type="ECO:0000256" key="13">
    <source>
        <dbReference type="ARBA" id="ARBA00023136"/>
    </source>
</evidence>
<evidence type="ECO:0000256" key="2">
    <source>
        <dbReference type="ARBA" id="ARBA00010044"/>
    </source>
</evidence>
<dbReference type="FunFam" id="1.10.8.60:FF:000001">
    <property type="entry name" value="ATP-dependent zinc metalloprotease FtsH"/>
    <property type="match status" value="1"/>
</dbReference>
<keyword evidence="7 15" id="KW-0547">Nucleotide-binding</keyword>
<dbReference type="HAMAP" id="MF_01458">
    <property type="entry name" value="FtsH"/>
    <property type="match status" value="1"/>
</dbReference>
<evidence type="ECO:0000256" key="16">
    <source>
        <dbReference type="RuleBase" id="RU003651"/>
    </source>
</evidence>
<keyword evidence="8 15" id="KW-0378">Hydrolase</keyword>
<organism evidence="19 20">
    <name type="scientific">Candidatus Neomicrothrix parvicella RN1</name>
    <dbReference type="NCBI Taxonomy" id="1229780"/>
    <lineage>
        <taxon>Bacteria</taxon>
        <taxon>Bacillati</taxon>
        <taxon>Actinomycetota</taxon>
        <taxon>Acidimicrobiia</taxon>
        <taxon>Acidimicrobiales</taxon>
        <taxon>Microthrixaceae</taxon>
        <taxon>Candidatus Neomicrothrix</taxon>
    </lineage>
</organism>
<dbReference type="Proteomes" id="UP000018291">
    <property type="component" value="Unassembled WGS sequence"/>
</dbReference>
<dbReference type="GO" id="GO:0005886">
    <property type="term" value="C:plasma membrane"/>
    <property type="evidence" value="ECO:0007669"/>
    <property type="project" value="UniProtKB-SubCell"/>
</dbReference>
<dbReference type="GO" id="GO:0006508">
    <property type="term" value="P:proteolysis"/>
    <property type="evidence" value="ECO:0007669"/>
    <property type="project" value="UniProtKB-KW"/>
</dbReference>
<dbReference type="eggNOG" id="COG0465">
    <property type="taxonomic scope" value="Bacteria"/>
</dbReference>
<comment type="cofactor">
    <cofactor evidence="15">
        <name>Zn(2+)</name>
        <dbReference type="ChEBI" id="CHEBI:29105"/>
    </cofactor>
    <text evidence="15">Binds 1 zinc ion per subunit.</text>
</comment>
<dbReference type="AlphaFoldDB" id="R4Z192"/>
<dbReference type="SMART" id="SM00382">
    <property type="entry name" value="AAA"/>
    <property type="match status" value="1"/>
</dbReference>
<dbReference type="OrthoDB" id="9809379at2"/>
<keyword evidence="10 15" id="KW-0067">ATP-binding</keyword>
<evidence type="ECO:0000259" key="18">
    <source>
        <dbReference type="SMART" id="SM00382"/>
    </source>
</evidence>
<feature type="region of interest" description="Disordered" evidence="17">
    <location>
        <begin position="589"/>
        <end position="612"/>
    </location>
</feature>
<keyword evidence="13 15" id="KW-0472">Membrane</keyword>